<protein>
    <submittedName>
        <fullName evidence="1">Uncharacterized protein</fullName>
    </submittedName>
</protein>
<reference evidence="1 2" key="1">
    <citation type="submission" date="2011-02" db="EMBL/GenBank/DDBJ databases">
        <title>The Genome Sequence of Sphaeroforma arctica JP610.</title>
        <authorList>
            <consortium name="The Broad Institute Genome Sequencing Platform"/>
            <person name="Russ C."/>
            <person name="Cuomo C."/>
            <person name="Young S.K."/>
            <person name="Zeng Q."/>
            <person name="Gargeya S."/>
            <person name="Alvarado L."/>
            <person name="Berlin A."/>
            <person name="Chapman S.B."/>
            <person name="Chen Z."/>
            <person name="Freedman E."/>
            <person name="Gellesch M."/>
            <person name="Goldberg J."/>
            <person name="Griggs A."/>
            <person name="Gujja S."/>
            <person name="Heilman E."/>
            <person name="Heiman D."/>
            <person name="Howarth C."/>
            <person name="Mehta T."/>
            <person name="Neiman D."/>
            <person name="Pearson M."/>
            <person name="Roberts A."/>
            <person name="Saif S."/>
            <person name="Shea T."/>
            <person name="Shenoy N."/>
            <person name="Sisk P."/>
            <person name="Stolte C."/>
            <person name="Sykes S."/>
            <person name="White J."/>
            <person name="Yandava C."/>
            <person name="Burger G."/>
            <person name="Gray M.W."/>
            <person name="Holland P.W.H."/>
            <person name="King N."/>
            <person name="Lang F.B.F."/>
            <person name="Roger A.J."/>
            <person name="Ruiz-Trillo I."/>
            <person name="Haas B."/>
            <person name="Nusbaum C."/>
            <person name="Birren B."/>
        </authorList>
    </citation>
    <scope>NUCLEOTIDE SEQUENCE [LARGE SCALE GENOMIC DNA]</scope>
    <source>
        <strain evidence="1 2">JP610</strain>
    </source>
</reference>
<accession>A0A0L0FRV6</accession>
<keyword evidence="2" id="KW-1185">Reference proteome</keyword>
<dbReference type="RefSeq" id="XP_014153392.1">
    <property type="nucleotide sequence ID" value="XM_014297917.1"/>
</dbReference>
<dbReference type="EMBL" id="KQ242296">
    <property type="protein sequence ID" value="KNC79490.1"/>
    <property type="molecule type" value="Genomic_DNA"/>
</dbReference>
<evidence type="ECO:0000313" key="1">
    <source>
        <dbReference type="EMBL" id="KNC79490.1"/>
    </source>
</evidence>
<dbReference type="eggNOG" id="KOG4347">
    <property type="taxonomic scope" value="Eukaryota"/>
</dbReference>
<dbReference type="GeneID" id="25908627"/>
<gene>
    <name evidence="1" type="ORF">SARC_08123</name>
</gene>
<dbReference type="AlphaFoldDB" id="A0A0L0FRV6"/>
<dbReference type="Proteomes" id="UP000054560">
    <property type="component" value="Unassembled WGS sequence"/>
</dbReference>
<proteinExistence type="predicted"/>
<dbReference type="OrthoDB" id="17687at2759"/>
<dbReference type="STRING" id="667725.A0A0L0FRV6"/>
<evidence type="ECO:0000313" key="2">
    <source>
        <dbReference type="Proteomes" id="UP000054560"/>
    </source>
</evidence>
<sequence length="114" mass="13098">MVWVKPQEVLLSLPLWVTTRSSEYFSMQHRRGSAEAQTQQTQPTGFFKSIVNSVVGTVDNVFDSTAAPFRIILCTVNSDVSFVISVADDADEIERDWLWLKEYMWPVRLTGLRR</sequence>
<name>A0A0L0FRV6_9EUKA</name>
<organism evidence="1 2">
    <name type="scientific">Sphaeroforma arctica JP610</name>
    <dbReference type="NCBI Taxonomy" id="667725"/>
    <lineage>
        <taxon>Eukaryota</taxon>
        <taxon>Ichthyosporea</taxon>
        <taxon>Ichthyophonida</taxon>
        <taxon>Sphaeroforma</taxon>
    </lineage>
</organism>